<dbReference type="PANTHER" id="PTHR39490">
    <property type="entry name" value="ARRESTIN DOMAIN-CONTAINING PROTEIN D"/>
    <property type="match status" value="1"/>
</dbReference>
<dbReference type="SUPFAM" id="SSF57903">
    <property type="entry name" value="FYVE/PHD zinc finger"/>
    <property type="match status" value="1"/>
</dbReference>
<evidence type="ECO:0000256" key="5">
    <source>
        <dbReference type="SAM" id="Coils"/>
    </source>
</evidence>
<feature type="coiled-coil region" evidence="5">
    <location>
        <begin position="225"/>
        <end position="273"/>
    </location>
</feature>
<dbReference type="Proteomes" id="UP001642464">
    <property type="component" value="Unassembled WGS sequence"/>
</dbReference>
<proteinExistence type="predicted"/>
<evidence type="ECO:0000313" key="8">
    <source>
        <dbReference type="Proteomes" id="UP001642464"/>
    </source>
</evidence>
<evidence type="ECO:0000256" key="2">
    <source>
        <dbReference type="ARBA" id="ARBA00022771"/>
    </source>
</evidence>
<evidence type="ECO:0000259" key="6">
    <source>
        <dbReference type="PROSITE" id="PS50178"/>
    </source>
</evidence>
<keyword evidence="7" id="KW-0808">Transferase</keyword>
<comment type="caution">
    <text evidence="7">The sequence shown here is derived from an EMBL/GenBank/DDBJ whole genome shotgun (WGS) entry which is preliminary data.</text>
</comment>
<keyword evidence="8" id="KW-1185">Reference proteome</keyword>
<evidence type="ECO:0000256" key="3">
    <source>
        <dbReference type="ARBA" id="ARBA00022833"/>
    </source>
</evidence>
<dbReference type="EMBL" id="CAXAMM010002002">
    <property type="protein sequence ID" value="CAK8994318.1"/>
    <property type="molecule type" value="Genomic_DNA"/>
</dbReference>
<feature type="domain" description="FYVE-type" evidence="6">
    <location>
        <begin position="116"/>
        <end position="177"/>
    </location>
</feature>
<evidence type="ECO:0000256" key="4">
    <source>
        <dbReference type="PROSITE-ProRule" id="PRU00091"/>
    </source>
</evidence>
<dbReference type="InterPro" id="IPR017455">
    <property type="entry name" value="Znf_FYVE-rel"/>
</dbReference>
<evidence type="ECO:0000313" key="7">
    <source>
        <dbReference type="EMBL" id="CAK8994318.1"/>
    </source>
</evidence>
<name>A0ABP0HVV5_9DINO</name>
<dbReference type="InterPro" id="IPR052113">
    <property type="entry name" value="FYVE-type_Zinc_Finger"/>
</dbReference>
<dbReference type="PANTHER" id="PTHR39490:SF8">
    <property type="entry name" value="ZINC FINGER FYVE DOMAIN-CONTAINING PROTEIN 21"/>
    <property type="match status" value="1"/>
</dbReference>
<dbReference type="GO" id="GO:0016301">
    <property type="term" value="F:kinase activity"/>
    <property type="evidence" value="ECO:0007669"/>
    <property type="project" value="UniProtKB-KW"/>
</dbReference>
<dbReference type="SMART" id="SM00064">
    <property type="entry name" value="FYVE"/>
    <property type="match status" value="1"/>
</dbReference>
<protein>
    <submittedName>
        <fullName evidence="7">Hepatocyte growth factor-regulated tyrosine kinase substrate</fullName>
    </submittedName>
</protein>
<gene>
    <name evidence="7" type="ORF">SCF082_LOCUS3883</name>
</gene>
<dbReference type="Gene3D" id="3.30.40.10">
    <property type="entry name" value="Zinc/RING finger domain, C3HC4 (zinc finger)"/>
    <property type="match status" value="1"/>
</dbReference>
<keyword evidence="1" id="KW-0479">Metal-binding</keyword>
<dbReference type="InterPro" id="IPR000306">
    <property type="entry name" value="Znf_FYVE"/>
</dbReference>
<keyword evidence="7" id="KW-0418">Kinase</keyword>
<evidence type="ECO:0000256" key="1">
    <source>
        <dbReference type="ARBA" id="ARBA00022723"/>
    </source>
</evidence>
<reference evidence="7 8" key="1">
    <citation type="submission" date="2024-02" db="EMBL/GenBank/DDBJ databases">
        <authorList>
            <person name="Chen Y."/>
            <person name="Shah S."/>
            <person name="Dougan E. K."/>
            <person name="Thang M."/>
            <person name="Chan C."/>
        </authorList>
    </citation>
    <scope>NUCLEOTIDE SEQUENCE [LARGE SCALE GENOMIC DNA]</scope>
</reference>
<sequence length="442" mass="48282">MAHFRGTGLQIRQMGGAGSGQLFWRRPQQVEKRSFCSSRARKLGGRTPWVRLGAVRGSLHGALPAKELDMAEGDTHLARRFGSVASSPPCLGVRSETSSVVEDTAYGAVPCCERWDEDSESCSICHVLLGRRRLRLRHHCRICGRCVCGPCSPNMITVPGYSKDLQRACTPCLAIAHKAPMLKSRLSQLGAKLVSFSSSEPKAMTIPIESLDGMLALCEDACTPLEGLQARLAAAEAEAKRVTAELEQEKIRCKRLEARLRSATEGAVGLEKRMLDWLQKEAVPEVQEVEDTKKQLQPRSLEQAMEGCSALISRLQAVRPPSREAPCLGGGDWEPDSSQCGLCSVSLGKRHLRPMILRAMCLRKVLAKLHCIGSDSWATMLPRDGSKCVQPVVHSTSLWRRLTRIADALAAPSAPWGCGLDQVLRHCEEVLALPPLEPGGRC</sequence>
<dbReference type="PROSITE" id="PS50178">
    <property type="entry name" value="ZF_FYVE"/>
    <property type="match status" value="1"/>
</dbReference>
<dbReference type="InterPro" id="IPR013083">
    <property type="entry name" value="Znf_RING/FYVE/PHD"/>
</dbReference>
<dbReference type="Pfam" id="PF01363">
    <property type="entry name" value="FYVE"/>
    <property type="match status" value="1"/>
</dbReference>
<organism evidence="7 8">
    <name type="scientific">Durusdinium trenchii</name>
    <dbReference type="NCBI Taxonomy" id="1381693"/>
    <lineage>
        <taxon>Eukaryota</taxon>
        <taxon>Sar</taxon>
        <taxon>Alveolata</taxon>
        <taxon>Dinophyceae</taxon>
        <taxon>Suessiales</taxon>
        <taxon>Symbiodiniaceae</taxon>
        <taxon>Durusdinium</taxon>
    </lineage>
</organism>
<dbReference type="InterPro" id="IPR011011">
    <property type="entry name" value="Znf_FYVE_PHD"/>
</dbReference>
<keyword evidence="3" id="KW-0862">Zinc</keyword>
<keyword evidence="2 4" id="KW-0863">Zinc-finger</keyword>
<accession>A0ABP0HVV5</accession>
<keyword evidence="5" id="KW-0175">Coiled coil</keyword>